<evidence type="ECO:0000313" key="3">
    <source>
        <dbReference type="Proteomes" id="UP000033010"/>
    </source>
</evidence>
<dbReference type="GO" id="GO:0019076">
    <property type="term" value="P:viral release from host cell"/>
    <property type="evidence" value="ECO:0007669"/>
    <property type="project" value="InterPro"/>
</dbReference>
<sequence length="408" mass="42920">MTKQSLGLGTTANDNTGDTLRVGGDKINDNFDEIYSAFGNGTNLTLNVSNAATNQVLKYNGTSFVPGDLGLLTTALDVNNNNITSSSNNNISLVPNGTGDLRIVAGSITSTFDGDDGTVDFPTKIRYINEYTSLGVAPASATYTGYFFTVDGDDNPYVNINVTAGGVGDTAAKIATEYSSIDFLNDVDTTTVAPANDQVLKWSASSSKWIPQDDQSGLTALNLFQTVTADTGSTTANSGTDTLIIAGGTDIDTAIVGDTVTVNFSGVVPSTLDTLSNVDLSSLVQGDSFYYNGTNWVRSQSPLTWFELGSNGFNHFTFSGAGFPVTQDDPTIYVYRGFTYAFDNSSNGASHPLRIQSTTGLSGNPYTVGQSGNGTSVLYWTVPMDAPTTLYYQCTVHAAMAGTIVVVN</sequence>
<proteinExistence type="predicted"/>
<dbReference type="Pfam" id="PF07880">
    <property type="entry name" value="T4_gp9_10_N"/>
    <property type="match status" value="1"/>
</dbReference>
<protein>
    <submittedName>
        <fullName evidence="2">Baseplate wedge tail fiber connector</fullName>
    </submittedName>
</protein>
<feature type="domain" description="Baseplate structural protein Gp9/Gp10 N-terminal" evidence="1">
    <location>
        <begin position="3"/>
        <end position="60"/>
    </location>
</feature>
<name>A0A0E3FDJ0_9CAUD</name>
<keyword evidence="3" id="KW-1185">Reference proteome</keyword>
<dbReference type="InterPro" id="IPR008972">
    <property type="entry name" value="Cupredoxin"/>
</dbReference>
<dbReference type="Gene3D" id="2.60.40.420">
    <property type="entry name" value="Cupredoxins - blue copper proteins"/>
    <property type="match status" value="1"/>
</dbReference>
<dbReference type="OrthoDB" id="5711at10239"/>
<dbReference type="KEGG" id="vg:24171715"/>
<evidence type="ECO:0000259" key="1">
    <source>
        <dbReference type="Pfam" id="PF07880"/>
    </source>
</evidence>
<dbReference type="GeneID" id="24171715"/>
<dbReference type="SUPFAM" id="SSF49503">
    <property type="entry name" value="Cupredoxins"/>
    <property type="match status" value="1"/>
</dbReference>
<dbReference type="InterPro" id="IPR036240">
    <property type="entry name" value="Gp9-like_sf"/>
</dbReference>
<evidence type="ECO:0000313" key="2">
    <source>
        <dbReference type="EMBL" id="AIX24429.1"/>
    </source>
</evidence>
<dbReference type="Proteomes" id="UP000033010">
    <property type="component" value="Segment"/>
</dbReference>
<gene>
    <name evidence="2" type="ORF">Syn7803US105_85</name>
</gene>
<reference evidence="2 3" key="1">
    <citation type="submission" date="2013-12" db="EMBL/GenBank/DDBJ databases">
        <title>Ecological redundancy of diverse viral populations within a natural community.</title>
        <authorList>
            <person name="Gregory A.C."/>
            <person name="LaButti K."/>
            <person name="Copeland A."/>
            <person name="Woyke T."/>
            <person name="Sullivan M.B."/>
        </authorList>
    </citation>
    <scope>NUCLEOTIDE SEQUENCE [LARGE SCALE GENOMIC DNA]</scope>
    <source>
        <strain evidence="2">Syn7803US105</strain>
    </source>
</reference>
<dbReference type="SUPFAM" id="SSF50017">
    <property type="entry name" value="gp9"/>
    <property type="match status" value="1"/>
</dbReference>
<accession>A0A0E3FDJ0</accession>
<dbReference type="RefSeq" id="YP_009133645.1">
    <property type="nucleotide sequence ID" value="NC_026924.1"/>
</dbReference>
<dbReference type="InterPro" id="IPR008987">
    <property type="entry name" value="Baseplate_struct_prot_Gp9/10_N"/>
</dbReference>
<dbReference type="Gene3D" id="1.20.5.960">
    <property type="entry name" value="Bacteriophage t4 gene product 9 (gp9)"/>
    <property type="match status" value="1"/>
</dbReference>
<organism evidence="2 3">
    <name type="scientific">Synechococcus phage ACG-2014g</name>
    <dbReference type="NCBI Taxonomy" id="1493512"/>
    <lineage>
        <taxon>Viruses</taxon>
        <taxon>Duplodnaviria</taxon>
        <taxon>Heunggongvirae</taxon>
        <taxon>Uroviricota</taxon>
        <taxon>Caudoviricetes</taxon>
        <taxon>Pantevenvirales</taxon>
        <taxon>Kyanoviridae</taxon>
        <taxon>Macariavirus</taxon>
        <taxon>Macariavirus tuscon14g</taxon>
    </lineage>
</organism>
<dbReference type="EMBL" id="KJ019071">
    <property type="protein sequence ID" value="AIX24429.1"/>
    <property type="molecule type" value="Genomic_DNA"/>
</dbReference>